<dbReference type="GO" id="GO:0000149">
    <property type="term" value="F:SNARE binding"/>
    <property type="evidence" value="ECO:0007669"/>
    <property type="project" value="TreeGrafter"/>
</dbReference>
<dbReference type="InterPro" id="IPR037191">
    <property type="entry name" value="VPS9_dom_sf"/>
</dbReference>
<protein>
    <submittedName>
        <fullName evidence="4">1529_t:CDS:1</fullName>
    </submittedName>
</protein>
<name>A0A9N8WTH8_9GLOM</name>
<dbReference type="SUPFAM" id="SSF109993">
    <property type="entry name" value="VPS9 domain"/>
    <property type="match status" value="1"/>
</dbReference>
<dbReference type="PANTHER" id="PTHR24170">
    <property type="entry name" value="ANKYRIN REPEAT DOMAIN-CONTAINING PROTEIN 27"/>
    <property type="match status" value="1"/>
</dbReference>
<dbReference type="PROSITE" id="PS51205">
    <property type="entry name" value="VPS9"/>
    <property type="match status" value="1"/>
</dbReference>
<feature type="compositionally biased region" description="Polar residues" evidence="2">
    <location>
        <begin position="545"/>
        <end position="557"/>
    </location>
</feature>
<dbReference type="InterPro" id="IPR003123">
    <property type="entry name" value="VPS9"/>
</dbReference>
<comment type="similarity">
    <text evidence="1">Belongs to the UPF0507 family.</text>
</comment>
<keyword evidence="5" id="KW-1185">Reference proteome</keyword>
<evidence type="ECO:0000256" key="1">
    <source>
        <dbReference type="ARBA" id="ARBA00007428"/>
    </source>
</evidence>
<organism evidence="4 5">
    <name type="scientific">Paraglomus occultum</name>
    <dbReference type="NCBI Taxonomy" id="144539"/>
    <lineage>
        <taxon>Eukaryota</taxon>
        <taxon>Fungi</taxon>
        <taxon>Fungi incertae sedis</taxon>
        <taxon>Mucoromycota</taxon>
        <taxon>Glomeromycotina</taxon>
        <taxon>Glomeromycetes</taxon>
        <taxon>Paraglomerales</taxon>
        <taxon>Paraglomeraceae</taxon>
        <taxon>Paraglomus</taxon>
    </lineage>
</organism>
<dbReference type="GO" id="GO:0045022">
    <property type="term" value="P:early endosome to late endosome transport"/>
    <property type="evidence" value="ECO:0007669"/>
    <property type="project" value="TreeGrafter"/>
</dbReference>
<feature type="compositionally biased region" description="Low complexity" evidence="2">
    <location>
        <begin position="17"/>
        <end position="27"/>
    </location>
</feature>
<comment type="caution">
    <text evidence="4">The sequence shown here is derived from an EMBL/GenBank/DDBJ whole genome shotgun (WGS) entry which is preliminary data.</text>
</comment>
<dbReference type="AlphaFoldDB" id="A0A9N8WTH8"/>
<feature type="region of interest" description="Disordered" evidence="2">
    <location>
        <begin position="508"/>
        <end position="636"/>
    </location>
</feature>
<dbReference type="GO" id="GO:0030133">
    <property type="term" value="C:transport vesicle"/>
    <property type="evidence" value="ECO:0007669"/>
    <property type="project" value="TreeGrafter"/>
</dbReference>
<reference evidence="4" key="1">
    <citation type="submission" date="2021-06" db="EMBL/GenBank/DDBJ databases">
        <authorList>
            <person name="Kallberg Y."/>
            <person name="Tangrot J."/>
            <person name="Rosling A."/>
        </authorList>
    </citation>
    <scope>NUCLEOTIDE SEQUENCE</scope>
    <source>
        <strain evidence="4">IA702</strain>
    </source>
</reference>
<feature type="region of interest" description="Disordered" evidence="2">
    <location>
        <begin position="1"/>
        <end position="39"/>
    </location>
</feature>
<dbReference type="GO" id="GO:0005886">
    <property type="term" value="C:plasma membrane"/>
    <property type="evidence" value="ECO:0007669"/>
    <property type="project" value="TreeGrafter"/>
</dbReference>
<dbReference type="GO" id="GO:0097422">
    <property type="term" value="C:tubular endosome"/>
    <property type="evidence" value="ECO:0007669"/>
    <property type="project" value="TreeGrafter"/>
</dbReference>
<dbReference type="EMBL" id="CAJVPJ010000202">
    <property type="protein sequence ID" value="CAG8494445.1"/>
    <property type="molecule type" value="Genomic_DNA"/>
</dbReference>
<dbReference type="Gene3D" id="1.20.1050.80">
    <property type="entry name" value="VPS9 domain"/>
    <property type="match status" value="1"/>
</dbReference>
<proteinExistence type="inferred from homology"/>
<feature type="compositionally biased region" description="Low complexity" evidence="2">
    <location>
        <begin position="508"/>
        <end position="532"/>
    </location>
</feature>
<dbReference type="PANTHER" id="PTHR24170:SF1">
    <property type="entry name" value="DOMAIN PROTEIN, PUTATIVE (AFU_ORTHOLOGUE AFUA_1G09870)-RELATED"/>
    <property type="match status" value="1"/>
</dbReference>
<dbReference type="Pfam" id="PF02204">
    <property type="entry name" value="VPS9"/>
    <property type="match status" value="1"/>
</dbReference>
<sequence>MKLSKFFVSPKKLRSKTNSNHNSSNTSPQLLTPHRFTSQFSTSPTTSASLTLPFFADNSSSKFFYSSPNSSNQSLNETKDDDDLDENIFYTVLRKDYSKIFHRVAVICVPHSRSIVGLKMSRSFIETHSLTPSPYFTGQYHSINGKIVSIERNVIKSISGFKEHRTVRILGEELVYNESYKSIQVLIIERPLEGEGMATESTSPTIPSERNYENDLLFLQSFPENENAIKELAHMVTEFNETYVYVRGYACYAVDRIMQILNKAVTAFLKANQTLANVCRLQHELDQFTELLENVIMAELHQKIFIDALCPIYNSHDSYLESIMYAYFRARLNLKDYGICDRLQNMPEESLYTACEILSCLDEDDTRENGLQYGLGISAAPRSKLVPAKTPLEKLICAKKAIQEVANVADTFLNQLTSGLSFDEGGERSSITTDDFIPLMAYVIVNTRIRKLGSVLFYMQTFRLSKTERSELSFALTTLRAATEYLKSDPLSLHDAVSIASSISSLASSHSSFKPTNSNRARSRSRSTSLSTPPTPVSTHGVPHSRSSSLTSGLPNTSRDKSPARSVNSVSSSSTQQNYKGGSATPNVHTPGYSLNRSLSQSEDLGQVDYSLTNSPLSSTPEEGHHALSRRTRRASVTPGLVIKPQILIVPSRTSPGRRSIDSDRTSLSDIVANDCAISKSTMTSSSLPMESAMAPLPVIRSPSRSSMTAQRTYHRNSVHVPEIIAVIPRSPPTSKTIKPALDLSPPSSEIMGDFLSSLQNIDGNVSGSPHGEIMQRW</sequence>
<feature type="domain" description="VPS9" evidence="3">
    <location>
        <begin position="345"/>
        <end position="495"/>
    </location>
</feature>
<feature type="compositionally biased region" description="Polar residues" evidence="2">
    <location>
        <begin position="575"/>
        <end position="621"/>
    </location>
</feature>
<dbReference type="GO" id="GO:0005769">
    <property type="term" value="C:early endosome"/>
    <property type="evidence" value="ECO:0007669"/>
    <property type="project" value="TreeGrafter"/>
</dbReference>
<evidence type="ECO:0000259" key="3">
    <source>
        <dbReference type="PROSITE" id="PS51205"/>
    </source>
</evidence>
<dbReference type="GO" id="GO:0005085">
    <property type="term" value="F:guanyl-nucleotide exchange factor activity"/>
    <property type="evidence" value="ECO:0007669"/>
    <property type="project" value="TreeGrafter"/>
</dbReference>
<gene>
    <name evidence="4" type="ORF">POCULU_LOCUS2246</name>
</gene>
<evidence type="ECO:0000313" key="4">
    <source>
        <dbReference type="EMBL" id="CAG8494445.1"/>
    </source>
</evidence>
<evidence type="ECO:0000313" key="5">
    <source>
        <dbReference type="Proteomes" id="UP000789572"/>
    </source>
</evidence>
<dbReference type="OrthoDB" id="411646at2759"/>
<dbReference type="Proteomes" id="UP000789572">
    <property type="component" value="Unassembled WGS sequence"/>
</dbReference>
<dbReference type="InterPro" id="IPR051248">
    <property type="entry name" value="UPF0507/Ank_repeat_27"/>
</dbReference>
<accession>A0A9N8WTH8</accession>
<dbReference type="GO" id="GO:0005770">
    <property type="term" value="C:late endosome"/>
    <property type="evidence" value="ECO:0007669"/>
    <property type="project" value="TreeGrafter"/>
</dbReference>
<evidence type="ECO:0000256" key="2">
    <source>
        <dbReference type="SAM" id="MobiDB-lite"/>
    </source>
</evidence>